<evidence type="ECO:0000259" key="2">
    <source>
        <dbReference type="Pfam" id="PF00793"/>
    </source>
</evidence>
<name>A0A4Z0W2Z9_9BACT</name>
<dbReference type="NCBIfam" id="TIGR01361">
    <property type="entry name" value="DAHP_synth_Bsub"/>
    <property type="match status" value="1"/>
</dbReference>
<protein>
    <submittedName>
        <fullName evidence="3">3-deoxy-7-phosphoheptulonate synthase</fullName>
        <ecNumber evidence="3">2.5.1.54</ecNumber>
    </submittedName>
</protein>
<evidence type="ECO:0000313" key="4">
    <source>
        <dbReference type="Proteomes" id="UP000297288"/>
    </source>
</evidence>
<dbReference type="InterPro" id="IPR006268">
    <property type="entry name" value="DAHP_syn_2"/>
</dbReference>
<evidence type="ECO:0000313" key="3">
    <source>
        <dbReference type="EMBL" id="TGG87583.1"/>
    </source>
</evidence>
<accession>A0A4Z0W2Z9</accession>
<keyword evidence="1 3" id="KW-0808">Transferase</keyword>
<evidence type="ECO:0000256" key="1">
    <source>
        <dbReference type="ARBA" id="ARBA00022679"/>
    </source>
</evidence>
<dbReference type="PANTHER" id="PTHR43018:SF2">
    <property type="entry name" value="PHOSPHO-2-DEHYDRO-3-DEOXYHEPTONATE ALDOLASE"/>
    <property type="match status" value="1"/>
</dbReference>
<dbReference type="NCBIfam" id="NF006421">
    <property type="entry name" value="PRK08673.1"/>
    <property type="match status" value="1"/>
</dbReference>
<dbReference type="InterPro" id="IPR006218">
    <property type="entry name" value="DAHP1/KDSA"/>
</dbReference>
<sequence length="267" mass="30296">MFEKFPKLSSIDEKKISIKGKDYFIDDFEIIAGPCSIEDEQVMDEICSFLKDNDIKILRGGAFKPRTSPYSFQGGGITSLEIMKKYSEKYDLITLTEALGFDSFEIVRDITDIIQIGSRNSQNFELLKLVGKQKKPVLLKRGFMNTIEEFLFSAEYIANEGNKNIILCERGIRTFEPSTRNTLDLNSIVMISQNLKVPIVSDPSHAAGRRDLIEKLSYSSFWAGADGIMLEIHPNPEKAISDGQQTIDFKTLEKIIKRIKGFEEQNV</sequence>
<dbReference type="EC" id="2.5.1.54" evidence="3"/>
<dbReference type="GO" id="GO:0009073">
    <property type="term" value="P:aromatic amino acid family biosynthetic process"/>
    <property type="evidence" value="ECO:0007669"/>
    <property type="project" value="InterPro"/>
</dbReference>
<dbReference type="AlphaFoldDB" id="A0A4Z0W2Z9"/>
<dbReference type="NCBIfam" id="NF009239">
    <property type="entry name" value="PRK12595.1"/>
    <property type="match status" value="1"/>
</dbReference>
<comment type="caution">
    <text evidence="3">The sequence shown here is derived from an EMBL/GenBank/DDBJ whole genome shotgun (WGS) entry which is preliminary data.</text>
</comment>
<dbReference type="InterPro" id="IPR052899">
    <property type="entry name" value="Class-I_DAHP_synthase"/>
</dbReference>
<organism evidence="3 4">
    <name type="scientific">Geotoga petraea</name>
    <dbReference type="NCBI Taxonomy" id="28234"/>
    <lineage>
        <taxon>Bacteria</taxon>
        <taxon>Thermotogati</taxon>
        <taxon>Thermotogota</taxon>
        <taxon>Thermotogae</taxon>
        <taxon>Petrotogales</taxon>
        <taxon>Petrotogaceae</taxon>
        <taxon>Geotoga</taxon>
    </lineage>
</organism>
<proteinExistence type="predicted"/>
<dbReference type="Pfam" id="PF00793">
    <property type="entry name" value="DAHP_synth_1"/>
    <property type="match status" value="1"/>
</dbReference>
<dbReference type="RefSeq" id="WP_135403031.1">
    <property type="nucleotide sequence ID" value="NZ_SRME01000004.1"/>
</dbReference>
<dbReference type="GO" id="GO:0003849">
    <property type="term" value="F:3-deoxy-7-phosphoheptulonate synthase activity"/>
    <property type="evidence" value="ECO:0007669"/>
    <property type="project" value="UniProtKB-EC"/>
</dbReference>
<dbReference type="Gene3D" id="3.20.20.70">
    <property type="entry name" value="Aldolase class I"/>
    <property type="match status" value="1"/>
</dbReference>
<dbReference type="OrthoDB" id="9780456at2"/>
<gene>
    <name evidence="3" type="primary">aroF</name>
    <name evidence="3" type="ORF">E4650_07510</name>
</gene>
<dbReference type="InterPro" id="IPR013785">
    <property type="entry name" value="Aldolase_TIM"/>
</dbReference>
<dbReference type="GO" id="GO:0016832">
    <property type="term" value="F:aldehyde-lyase activity"/>
    <property type="evidence" value="ECO:0007669"/>
    <property type="project" value="InterPro"/>
</dbReference>
<dbReference type="EMBL" id="SRME01000004">
    <property type="protein sequence ID" value="TGG87583.1"/>
    <property type="molecule type" value="Genomic_DNA"/>
</dbReference>
<reference evidence="3 4" key="1">
    <citation type="submission" date="2019-04" db="EMBL/GenBank/DDBJ databases">
        <title>Draft genome sequence data and analysis of a Fermenting Bacterium, Geotoga petraea strain HO-Geo1, isolated from heavy-oil petroleum reservoir in Russia.</title>
        <authorList>
            <person name="Grouzdev D.S."/>
            <person name="Semenova E.M."/>
            <person name="Sokolova D.S."/>
            <person name="Tourova T.P."/>
            <person name="Poltaraus A.B."/>
            <person name="Nazina T.N."/>
        </authorList>
    </citation>
    <scope>NUCLEOTIDE SEQUENCE [LARGE SCALE GENOMIC DNA]</scope>
    <source>
        <strain evidence="3 4">HO-Geo1</strain>
    </source>
</reference>
<feature type="domain" description="DAHP synthetase I/KDSA" evidence="2">
    <location>
        <begin position="18"/>
        <end position="258"/>
    </location>
</feature>
<dbReference type="SUPFAM" id="SSF51569">
    <property type="entry name" value="Aldolase"/>
    <property type="match status" value="1"/>
</dbReference>
<dbReference type="PANTHER" id="PTHR43018">
    <property type="entry name" value="PHOSPHO-2-DEHYDRO-3-DEOXYHEPTONATE ALDOLASE"/>
    <property type="match status" value="1"/>
</dbReference>
<dbReference type="Proteomes" id="UP000297288">
    <property type="component" value="Unassembled WGS sequence"/>
</dbReference>